<evidence type="ECO:0000256" key="4">
    <source>
        <dbReference type="ARBA" id="ARBA00022475"/>
    </source>
</evidence>
<dbReference type="PANTHER" id="PTHR30472:SF1">
    <property type="entry name" value="FE(3+) DICITRATE TRANSPORT SYSTEM PERMEASE PROTEIN FECC-RELATED"/>
    <property type="match status" value="1"/>
</dbReference>
<dbReference type="Pfam" id="PF01032">
    <property type="entry name" value="FecCD"/>
    <property type="match status" value="1"/>
</dbReference>
<reference evidence="9 10" key="1">
    <citation type="submission" date="2013-09" db="EMBL/GenBank/DDBJ databases">
        <title>Complete genome sequence of Corynebacterium doosanense CAU 212(T) (=DSM 45436(T)), isolated from activated sludge.</title>
        <authorList>
            <person name="Schaffert L."/>
            <person name="Albersmeier A."/>
            <person name="Kalinowski J."/>
            <person name="Ruckert C."/>
        </authorList>
    </citation>
    <scope>NUCLEOTIDE SEQUENCE [LARGE SCALE GENOMIC DNA]</scope>
    <source>
        <strain evidence="9 10">CAU 212</strain>
    </source>
</reference>
<evidence type="ECO:0000256" key="7">
    <source>
        <dbReference type="ARBA" id="ARBA00023136"/>
    </source>
</evidence>
<dbReference type="GO" id="GO:0022857">
    <property type="term" value="F:transmembrane transporter activity"/>
    <property type="evidence" value="ECO:0007669"/>
    <property type="project" value="InterPro"/>
</dbReference>
<evidence type="ECO:0000256" key="5">
    <source>
        <dbReference type="ARBA" id="ARBA00022692"/>
    </source>
</evidence>
<keyword evidence="6 8" id="KW-1133">Transmembrane helix</keyword>
<evidence type="ECO:0000313" key="9">
    <source>
        <dbReference type="EMBL" id="AIT59910.1"/>
    </source>
</evidence>
<keyword evidence="5 8" id="KW-0812">Transmembrane</keyword>
<dbReference type="Proteomes" id="UP000029914">
    <property type="component" value="Chromosome"/>
</dbReference>
<feature type="transmembrane region" description="Helical" evidence="8">
    <location>
        <begin position="161"/>
        <end position="181"/>
    </location>
</feature>
<feature type="transmembrane region" description="Helical" evidence="8">
    <location>
        <begin position="130"/>
        <end position="149"/>
    </location>
</feature>
<evidence type="ECO:0000256" key="3">
    <source>
        <dbReference type="ARBA" id="ARBA00022448"/>
    </source>
</evidence>
<dbReference type="Gene3D" id="1.10.3470.10">
    <property type="entry name" value="ABC transporter involved in vitamin B12 uptake, BtuC"/>
    <property type="match status" value="1"/>
</dbReference>
<dbReference type="AlphaFoldDB" id="A0A097ICP5"/>
<dbReference type="CDD" id="cd06550">
    <property type="entry name" value="TM_ABC_iron-siderophores_like"/>
    <property type="match status" value="1"/>
</dbReference>
<dbReference type="eggNOG" id="COG0609">
    <property type="taxonomic scope" value="Bacteria"/>
</dbReference>
<keyword evidence="4" id="KW-1003">Cell membrane</keyword>
<keyword evidence="10" id="KW-1185">Reference proteome</keyword>
<dbReference type="HOGENOM" id="CLU_013016_1_0_11"/>
<dbReference type="SUPFAM" id="SSF81345">
    <property type="entry name" value="ABC transporter involved in vitamin B12 uptake, BtuC"/>
    <property type="match status" value="1"/>
</dbReference>
<evidence type="ECO:0000256" key="8">
    <source>
        <dbReference type="SAM" id="Phobius"/>
    </source>
</evidence>
<evidence type="ECO:0000256" key="1">
    <source>
        <dbReference type="ARBA" id="ARBA00004651"/>
    </source>
</evidence>
<dbReference type="KEGG" id="cdo:CDOO_00150"/>
<feature type="transmembrane region" description="Helical" evidence="8">
    <location>
        <begin position="291"/>
        <end position="313"/>
    </location>
</feature>
<comment type="subcellular location">
    <subcellularLocation>
        <location evidence="1">Cell membrane</location>
        <topology evidence="1">Multi-pass membrane protein</topology>
    </subcellularLocation>
</comment>
<evidence type="ECO:0000256" key="6">
    <source>
        <dbReference type="ARBA" id="ARBA00022989"/>
    </source>
</evidence>
<protein>
    <submittedName>
        <fullName evidence="9">Iron ABC transporter permease</fullName>
    </submittedName>
</protein>
<organism evidence="9 10">
    <name type="scientific">Corynebacterium doosanense CAU 212 = DSM 45436</name>
    <dbReference type="NCBI Taxonomy" id="558173"/>
    <lineage>
        <taxon>Bacteria</taxon>
        <taxon>Bacillati</taxon>
        <taxon>Actinomycetota</taxon>
        <taxon>Actinomycetes</taxon>
        <taxon>Mycobacteriales</taxon>
        <taxon>Corynebacteriaceae</taxon>
        <taxon>Corynebacterium</taxon>
    </lineage>
</organism>
<feature type="transmembrane region" description="Helical" evidence="8">
    <location>
        <begin position="319"/>
        <end position="337"/>
    </location>
</feature>
<feature type="transmembrane region" description="Helical" evidence="8">
    <location>
        <begin position="201"/>
        <end position="224"/>
    </location>
</feature>
<proteinExistence type="inferred from homology"/>
<accession>A0A097ICP5</accession>
<dbReference type="InterPro" id="IPR037294">
    <property type="entry name" value="ABC_BtuC-like"/>
</dbReference>
<keyword evidence="7 8" id="KW-0472">Membrane</keyword>
<feature type="transmembrane region" description="Helical" evidence="8">
    <location>
        <begin position="264"/>
        <end position="284"/>
    </location>
</feature>
<name>A0A097ICP5_9CORY</name>
<dbReference type="GO" id="GO:0005886">
    <property type="term" value="C:plasma membrane"/>
    <property type="evidence" value="ECO:0007669"/>
    <property type="project" value="UniProtKB-SubCell"/>
</dbReference>
<dbReference type="STRING" id="558173.CDOO_00150"/>
<comment type="similarity">
    <text evidence="2">Belongs to the binding-protein-dependent transport system permease family. FecCD subfamily.</text>
</comment>
<evidence type="ECO:0000313" key="10">
    <source>
        <dbReference type="Proteomes" id="UP000029914"/>
    </source>
</evidence>
<gene>
    <name evidence="9" type="ORF">CDOO_00150</name>
</gene>
<dbReference type="FunFam" id="1.10.3470.10:FF:000001">
    <property type="entry name" value="Vitamin B12 ABC transporter permease BtuC"/>
    <property type="match status" value="1"/>
</dbReference>
<dbReference type="PANTHER" id="PTHR30472">
    <property type="entry name" value="FERRIC ENTEROBACTIN TRANSPORT SYSTEM PERMEASE PROTEIN"/>
    <property type="match status" value="1"/>
</dbReference>
<sequence length="345" mass="34874">MSTRTDAPSAPSTKARQASRTLWILVLLASTAVAAVFSVMFGVRSIEWSDAYAALLGHTDTTEQAAAAARIPRTVLAILVGASLSLAGLAMQAVTRNPLADPGIFGVLSGASLAVVVGIAFFGLTSAVPTMLLAVLGAALAAVFVYTVGSLGRGGATPLKLALAGAATSAALGSLVSAVLLPRTDVLDSFRFWQIGGVGGAQWHTLAYGAPALGLGALICVVSARGMNALALGDEVATGLGVNVPLTRGVISIGAVILCGVSTALAGPIGFVGLIVPHALRLLFGPDHRWLVPATAIGGATLILLADTAGRVITRPSEIAVGIIMPLIGAPVFIWIVRRAKVREL</sequence>
<dbReference type="GO" id="GO:0033214">
    <property type="term" value="P:siderophore-iron import into cell"/>
    <property type="evidence" value="ECO:0007669"/>
    <property type="project" value="TreeGrafter"/>
</dbReference>
<evidence type="ECO:0000256" key="2">
    <source>
        <dbReference type="ARBA" id="ARBA00007935"/>
    </source>
</evidence>
<feature type="transmembrane region" description="Helical" evidence="8">
    <location>
        <begin position="103"/>
        <end position="124"/>
    </location>
</feature>
<keyword evidence="3" id="KW-0813">Transport</keyword>
<feature type="transmembrane region" description="Helical" evidence="8">
    <location>
        <begin position="21"/>
        <end position="43"/>
    </location>
</feature>
<feature type="transmembrane region" description="Helical" evidence="8">
    <location>
        <begin position="71"/>
        <end position="91"/>
    </location>
</feature>
<dbReference type="EMBL" id="CP006764">
    <property type="protein sequence ID" value="AIT59910.1"/>
    <property type="molecule type" value="Genomic_DNA"/>
</dbReference>
<dbReference type="InterPro" id="IPR000522">
    <property type="entry name" value="ABC_transptr_permease_BtuC"/>
</dbReference>